<dbReference type="OrthoDB" id="2020073at2759"/>
<dbReference type="STRING" id="6689.A0A423TBF6"/>
<dbReference type="GO" id="GO:0043295">
    <property type="term" value="F:glutathione binding"/>
    <property type="evidence" value="ECO:0007669"/>
    <property type="project" value="TreeGrafter"/>
</dbReference>
<dbReference type="Proteomes" id="UP000283509">
    <property type="component" value="Unassembled WGS sequence"/>
</dbReference>
<comment type="caution">
    <text evidence="1">The sequence shown here is derived from an EMBL/GenBank/DDBJ whole genome shotgun (WGS) entry which is preliminary data.</text>
</comment>
<name>A0A423TBF6_PENVA</name>
<dbReference type="EMBL" id="QCYY01001992">
    <property type="protein sequence ID" value="ROT73785.1"/>
    <property type="molecule type" value="Genomic_DNA"/>
</dbReference>
<sequence length="234" mass="26246">MAECDPACCDGNFGKSACEEKTTRVLEGCIPLPLPDEIISEIVPKAKDYALLHGAGMRFKDTYNPDILQMAPFFLLPSAFPRREFDRVVKLQPLINILMHRIAHDHEFLESALKNTIRVDDFTAKLWEIYLTVREEGVSQFLEKVKDTPAREAYILMDKIRPPMQHNYLVRGGTEVKLSEVVSELGIFGVLIGNEKEIMINKFAGHMLRTKLSSANEGGVAAGFGALDSVFLFD</sequence>
<keyword evidence="2" id="KW-1185">Reference proteome</keyword>
<dbReference type="Gene3D" id="3.30.1490.80">
    <property type="match status" value="1"/>
</dbReference>
<dbReference type="PANTHER" id="PTHR11130">
    <property type="entry name" value="GLUTATHIONE SYNTHETASE"/>
    <property type="match status" value="1"/>
</dbReference>
<dbReference type="GO" id="GO:0005524">
    <property type="term" value="F:ATP binding"/>
    <property type="evidence" value="ECO:0007669"/>
    <property type="project" value="InterPro"/>
</dbReference>
<dbReference type="GO" id="GO:0004363">
    <property type="term" value="F:glutathione synthase activity"/>
    <property type="evidence" value="ECO:0007669"/>
    <property type="project" value="InterPro"/>
</dbReference>
<dbReference type="SUPFAM" id="SSF56059">
    <property type="entry name" value="Glutathione synthetase ATP-binding domain-like"/>
    <property type="match status" value="2"/>
</dbReference>
<dbReference type="Pfam" id="PF03917">
    <property type="entry name" value="GSH_synth_ATP"/>
    <property type="match status" value="1"/>
</dbReference>
<protein>
    <submittedName>
        <fullName evidence="1">Glutathione synthetase</fullName>
    </submittedName>
</protein>
<dbReference type="PANTHER" id="PTHR11130:SF0">
    <property type="entry name" value="GLUTATHIONE SYNTHETASE"/>
    <property type="match status" value="1"/>
</dbReference>
<evidence type="ECO:0000313" key="1">
    <source>
        <dbReference type="EMBL" id="ROT73785.1"/>
    </source>
</evidence>
<evidence type="ECO:0000313" key="2">
    <source>
        <dbReference type="Proteomes" id="UP000283509"/>
    </source>
</evidence>
<reference evidence="1 2" key="1">
    <citation type="submission" date="2018-04" db="EMBL/GenBank/DDBJ databases">
        <authorList>
            <person name="Zhang X."/>
            <person name="Yuan J."/>
            <person name="Li F."/>
            <person name="Xiang J."/>
        </authorList>
    </citation>
    <scope>NUCLEOTIDE SEQUENCE [LARGE SCALE GENOMIC DNA]</scope>
    <source>
        <tissue evidence="1">Muscle</tissue>
    </source>
</reference>
<dbReference type="AlphaFoldDB" id="A0A423TBF6"/>
<dbReference type="Gene3D" id="3.30.470.20">
    <property type="entry name" value="ATP-grasp fold, B domain"/>
    <property type="match status" value="1"/>
</dbReference>
<organism evidence="1 2">
    <name type="scientific">Penaeus vannamei</name>
    <name type="common">Whiteleg shrimp</name>
    <name type="synonym">Litopenaeus vannamei</name>
    <dbReference type="NCBI Taxonomy" id="6689"/>
    <lineage>
        <taxon>Eukaryota</taxon>
        <taxon>Metazoa</taxon>
        <taxon>Ecdysozoa</taxon>
        <taxon>Arthropoda</taxon>
        <taxon>Crustacea</taxon>
        <taxon>Multicrustacea</taxon>
        <taxon>Malacostraca</taxon>
        <taxon>Eumalacostraca</taxon>
        <taxon>Eucarida</taxon>
        <taxon>Decapoda</taxon>
        <taxon>Dendrobranchiata</taxon>
        <taxon>Penaeoidea</taxon>
        <taxon>Penaeidae</taxon>
        <taxon>Penaeus</taxon>
    </lineage>
</organism>
<gene>
    <name evidence="1" type="ORF">C7M84_007760</name>
</gene>
<dbReference type="GO" id="GO:0005829">
    <property type="term" value="C:cytosol"/>
    <property type="evidence" value="ECO:0007669"/>
    <property type="project" value="TreeGrafter"/>
</dbReference>
<accession>A0A423TBF6</accession>
<proteinExistence type="predicted"/>
<reference evidence="1 2" key="2">
    <citation type="submission" date="2019-01" db="EMBL/GenBank/DDBJ databases">
        <title>The decoding of complex shrimp genome reveals the adaptation for benthos swimmer, frequently molting mechanism and breeding impact on genome.</title>
        <authorList>
            <person name="Sun Y."/>
            <person name="Gao Y."/>
            <person name="Yu Y."/>
        </authorList>
    </citation>
    <scope>NUCLEOTIDE SEQUENCE [LARGE SCALE GENOMIC DNA]</scope>
    <source>
        <tissue evidence="1">Muscle</tissue>
    </source>
</reference>
<dbReference type="InterPro" id="IPR005615">
    <property type="entry name" value="Glutathione_synthase"/>
</dbReference>
<dbReference type="InterPro" id="IPR014049">
    <property type="entry name" value="Glutathione_synthase_N_euk"/>
</dbReference>